<comment type="catalytic activity">
    <reaction evidence="1">
        <text>L-glutamyl-[protein] + S-adenosyl-L-methionine = [protein]-L-glutamate 5-O-methyl ester + S-adenosyl-L-homocysteine</text>
        <dbReference type="Rhea" id="RHEA:24452"/>
        <dbReference type="Rhea" id="RHEA-COMP:10208"/>
        <dbReference type="Rhea" id="RHEA-COMP:10311"/>
        <dbReference type="ChEBI" id="CHEBI:29973"/>
        <dbReference type="ChEBI" id="CHEBI:57856"/>
        <dbReference type="ChEBI" id="CHEBI:59789"/>
        <dbReference type="ChEBI" id="CHEBI:82795"/>
        <dbReference type="EC" id="2.1.1.80"/>
    </reaction>
</comment>
<dbReference type="PANTHER" id="PTHR24422">
    <property type="entry name" value="CHEMOTAXIS PROTEIN METHYLTRANSFERASE"/>
    <property type="match status" value="1"/>
</dbReference>
<keyword evidence="5" id="KW-0949">S-adenosyl-L-methionine</keyword>
<dbReference type="InterPro" id="IPR026024">
    <property type="entry name" value="Chemotaxis_MeTrfase_CheR"/>
</dbReference>
<gene>
    <name evidence="7" type="ordered locus">STAUR_4720</name>
</gene>
<dbReference type="PROSITE" id="PS50123">
    <property type="entry name" value="CHER"/>
    <property type="match status" value="1"/>
</dbReference>
<dbReference type="SUPFAM" id="SSF53335">
    <property type="entry name" value="S-adenosyl-L-methionine-dependent methyltransferases"/>
    <property type="match status" value="1"/>
</dbReference>
<dbReference type="EC" id="2.1.1.80" evidence="2"/>
<feature type="domain" description="CheR-type methyltransferase" evidence="6">
    <location>
        <begin position="16"/>
        <end position="296"/>
    </location>
</feature>
<name>E3G0A6_STIAD</name>
<dbReference type="SUPFAM" id="SSF47757">
    <property type="entry name" value="Chemotaxis receptor methyltransferase CheR, N-terminal domain"/>
    <property type="match status" value="1"/>
</dbReference>
<evidence type="ECO:0000256" key="1">
    <source>
        <dbReference type="ARBA" id="ARBA00001541"/>
    </source>
</evidence>
<dbReference type="Gene3D" id="1.10.155.10">
    <property type="entry name" value="Chemotaxis receptor methyltransferase CheR, N-terminal domain"/>
    <property type="match status" value="1"/>
</dbReference>
<sequence>MSRHTAARDLGPERWPLPSALTLPERVFRGYQQLIYREAGIYLGPAKRALLMGRLSRRLRELGDLSAEAYLRRVEGDVTERVQLLDAICTHETSFFREPKHFEFLEQEVLPRWRAQGATDQGTRTVRVWSAGCSTGEEPFSLAMLLSHRLPEWEGWRLEILASDLSTRILAQARQAVWPQEKAADIPMEYLKAYMLRGTGTQEGWMKAGPELREQVRFQRVNLHSAFYPVEGPFDLLFCRNVLIYFDDVSRQRTVQRLLGHLAPTGYLFLGHAESLIGRSHCVRAVVPTVYAVSTSALGEEARTGGR</sequence>
<evidence type="ECO:0000256" key="5">
    <source>
        <dbReference type="ARBA" id="ARBA00022691"/>
    </source>
</evidence>
<dbReference type="InterPro" id="IPR022642">
    <property type="entry name" value="CheR_C"/>
</dbReference>
<dbReference type="CDD" id="cd02440">
    <property type="entry name" value="AdoMet_MTases"/>
    <property type="match status" value="1"/>
</dbReference>
<reference evidence="7 8" key="1">
    <citation type="journal article" date="2011" name="Mol. Biol. Evol.">
        <title>Comparative genomic analysis of fruiting body formation in Myxococcales.</title>
        <authorList>
            <person name="Huntley S."/>
            <person name="Hamann N."/>
            <person name="Wegener-Feldbrugge S."/>
            <person name="Treuner-Lange A."/>
            <person name="Kube M."/>
            <person name="Reinhardt R."/>
            <person name="Klages S."/>
            <person name="Muller R."/>
            <person name="Ronning C.M."/>
            <person name="Nierman W.C."/>
            <person name="Sogaard-Andersen L."/>
        </authorList>
    </citation>
    <scope>NUCLEOTIDE SEQUENCE [LARGE SCALE GENOMIC DNA]</scope>
    <source>
        <strain evidence="7 8">DW4/3-1</strain>
    </source>
</reference>
<dbReference type="RefSeq" id="WP_013376404.1">
    <property type="nucleotide sequence ID" value="NC_014623.1"/>
</dbReference>
<dbReference type="PRINTS" id="PR00996">
    <property type="entry name" value="CHERMTFRASE"/>
</dbReference>
<dbReference type="Pfam" id="PF01739">
    <property type="entry name" value="CheR"/>
    <property type="match status" value="1"/>
</dbReference>
<dbReference type="InterPro" id="IPR029063">
    <property type="entry name" value="SAM-dependent_MTases_sf"/>
</dbReference>
<dbReference type="Gene3D" id="3.40.50.150">
    <property type="entry name" value="Vaccinia Virus protein VP39"/>
    <property type="match status" value="1"/>
</dbReference>
<dbReference type="InterPro" id="IPR050903">
    <property type="entry name" value="Bact_Chemotaxis_MeTrfase"/>
</dbReference>
<evidence type="ECO:0000313" key="8">
    <source>
        <dbReference type="Proteomes" id="UP000001351"/>
    </source>
</evidence>
<dbReference type="OrthoDB" id="9786165at2"/>
<dbReference type="Pfam" id="PF03705">
    <property type="entry name" value="CheR_N"/>
    <property type="match status" value="1"/>
</dbReference>
<keyword evidence="3 7" id="KW-0489">Methyltransferase</keyword>
<protein>
    <recommendedName>
        <fullName evidence="2">protein-glutamate O-methyltransferase</fullName>
        <ecNumber evidence="2">2.1.1.80</ecNumber>
    </recommendedName>
</protein>
<evidence type="ECO:0000256" key="3">
    <source>
        <dbReference type="ARBA" id="ARBA00022603"/>
    </source>
</evidence>
<evidence type="ECO:0000259" key="6">
    <source>
        <dbReference type="PROSITE" id="PS50123"/>
    </source>
</evidence>
<dbReference type="PIRSF" id="PIRSF000410">
    <property type="entry name" value="CheR"/>
    <property type="match status" value="1"/>
</dbReference>
<organism evidence="7 8">
    <name type="scientific">Stigmatella aurantiaca (strain DW4/3-1)</name>
    <dbReference type="NCBI Taxonomy" id="378806"/>
    <lineage>
        <taxon>Bacteria</taxon>
        <taxon>Pseudomonadati</taxon>
        <taxon>Myxococcota</taxon>
        <taxon>Myxococcia</taxon>
        <taxon>Myxococcales</taxon>
        <taxon>Cystobacterineae</taxon>
        <taxon>Archangiaceae</taxon>
        <taxon>Stigmatella</taxon>
    </lineage>
</organism>
<dbReference type="InterPro" id="IPR036804">
    <property type="entry name" value="CheR_N_sf"/>
</dbReference>
<dbReference type="Proteomes" id="UP000001351">
    <property type="component" value="Chromosome"/>
</dbReference>
<dbReference type="HOGENOM" id="CLU_025854_0_0_7"/>
<dbReference type="AlphaFoldDB" id="E3G0A6"/>
<dbReference type="STRING" id="378806.STAUR_4720"/>
<proteinExistence type="predicted"/>
<evidence type="ECO:0000313" key="7">
    <source>
        <dbReference type="EMBL" id="ADO72499.1"/>
    </source>
</evidence>
<dbReference type="GO" id="GO:0008983">
    <property type="term" value="F:protein-glutamate O-methyltransferase activity"/>
    <property type="evidence" value="ECO:0007669"/>
    <property type="project" value="UniProtKB-EC"/>
</dbReference>
<evidence type="ECO:0000256" key="4">
    <source>
        <dbReference type="ARBA" id="ARBA00022679"/>
    </source>
</evidence>
<dbReference type="PANTHER" id="PTHR24422:SF26">
    <property type="entry name" value="CHEMOTAXIS PROTEIN METHYLTRANSFERASE"/>
    <property type="match status" value="1"/>
</dbReference>
<dbReference type="EMBL" id="CP002271">
    <property type="protein sequence ID" value="ADO72499.1"/>
    <property type="molecule type" value="Genomic_DNA"/>
</dbReference>
<dbReference type="eggNOG" id="COG1352">
    <property type="taxonomic scope" value="Bacteria"/>
</dbReference>
<keyword evidence="8" id="KW-1185">Reference proteome</keyword>
<dbReference type="KEGG" id="sur:STAUR_4720"/>
<dbReference type="InterPro" id="IPR000780">
    <property type="entry name" value="CheR_MeTrfase"/>
</dbReference>
<dbReference type="GO" id="GO:0032259">
    <property type="term" value="P:methylation"/>
    <property type="evidence" value="ECO:0007669"/>
    <property type="project" value="UniProtKB-KW"/>
</dbReference>
<dbReference type="SMART" id="SM00138">
    <property type="entry name" value="MeTrc"/>
    <property type="match status" value="1"/>
</dbReference>
<keyword evidence="4 7" id="KW-0808">Transferase</keyword>
<dbReference type="InterPro" id="IPR022641">
    <property type="entry name" value="CheR_N"/>
</dbReference>
<evidence type="ECO:0000256" key="2">
    <source>
        <dbReference type="ARBA" id="ARBA00012534"/>
    </source>
</evidence>
<accession>E3G0A6</accession>